<protein>
    <submittedName>
        <fullName evidence="1">Uncharacterized protein</fullName>
    </submittedName>
</protein>
<dbReference type="KEGG" id="tim:GMBLW1_30790"/>
<reference evidence="1" key="1">
    <citation type="submission" date="2019-04" db="EMBL/GenBank/DDBJ databases">
        <authorList>
            <consortium name="Science for Life Laboratories"/>
        </authorList>
    </citation>
    <scope>NUCLEOTIDE SEQUENCE</scope>
    <source>
        <strain evidence="1">MBLW1</strain>
    </source>
</reference>
<sequence length="187" mass="20655">MKSPESIACQTIEAFLANAANPPQWPQPEWSGLPSELPTVIQDTLRDRESLPEWLAEQMSQRLHRLPSAIGELFLLVEGMEPTDGWLTVFAPTGEYLASGQFIGNRIGWGTPDDIRTSMTTGQRIPALQTAAWTTQADGSMISPCGQFRIAPRGKKWRLSQNGTTIQDWDTRENALAHGQALAMPPE</sequence>
<dbReference type="Proteomes" id="UP000464378">
    <property type="component" value="Chromosome"/>
</dbReference>
<keyword evidence="2" id="KW-1185">Reference proteome</keyword>
<dbReference type="EMBL" id="LR586016">
    <property type="protein sequence ID" value="VIP00881.1"/>
    <property type="molecule type" value="Genomic_DNA"/>
</dbReference>
<dbReference type="EMBL" id="LR593887">
    <property type="protein sequence ID" value="VTR97180.1"/>
    <property type="molecule type" value="Genomic_DNA"/>
</dbReference>
<proteinExistence type="predicted"/>
<organism evidence="1">
    <name type="scientific">Tuwongella immobilis</name>
    <dbReference type="NCBI Taxonomy" id="692036"/>
    <lineage>
        <taxon>Bacteria</taxon>
        <taxon>Pseudomonadati</taxon>
        <taxon>Planctomycetota</taxon>
        <taxon>Planctomycetia</taxon>
        <taxon>Gemmatales</taxon>
        <taxon>Gemmataceae</taxon>
        <taxon>Tuwongella</taxon>
    </lineage>
</organism>
<name>A0A6C2YHY8_9BACT</name>
<dbReference type="InParanoid" id="A0A6C2YHY8"/>
<evidence type="ECO:0000313" key="2">
    <source>
        <dbReference type="Proteomes" id="UP000464378"/>
    </source>
</evidence>
<accession>A0A6C2YHY8</accession>
<dbReference type="RefSeq" id="WP_162656048.1">
    <property type="nucleotide sequence ID" value="NZ_LR593887.1"/>
</dbReference>
<gene>
    <name evidence="1" type="ORF">GMBLW1_30790</name>
</gene>
<dbReference type="AlphaFoldDB" id="A0A6C2YHY8"/>
<evidence type="ECO:0000313" key="1">
    <source>
        <dbReference type="EMBL" id="VIP00881.1"/>
    </source>
</evidence>